<evidence type="ECO:0000256" key="1">
    <source>
        <dbReference type="ARBA" id="ARBA00004970"/>
    </source>
</evidence>
<reference evidence="10 11" key="1">
    <citation type="submission" date="2012-01" db="EMBL/GenBank/DDBJ databases">
        <title>Complete sequence of chromosome of Clostridium pasteurianum BC1.</title>
        <authorList>
            <consortium name="US DOE Joint Genome Institute"/>
            <person name="Lucas S."/>
            <person name="Han J."/>
            <person name="Lapidus A."/>
            <person name="Cheng J.-F."/>
            <person name="Goodwin L."/>
            <person name="Pitluck S."/>
            <person name="Peters L."/>
            <person name="Mikhailova N."/>
            <person name="Teshima H."/>
            <person name="Detter J.C."/>
            <person name="Han C."/>
            <person name="Tapia R."/>
            <person name="Land M."/>
            <person name="Hauser L."/>
            <person name="Kyrpides N."/>
            <person name="Ivanova N."/>
            <person name="Pagani I."/>
            <person name="Dunn J."/>
            <person name="Taghavi S."/>
            <person name="Francis A."/>
            <person name="van der Lelie D."/>
            <person name="Woyke T."/>
        </authorList>
    </citation>
    <scope>NUCLEOTIDE SEQUENCE [LARGE SCALE GENOMIC DNA]</scope>
    <source>
        <strain evidence="10 11">BC1</strain>
    </source>
</reference>
<keyword evidence="6 8" id="KW-0368">Histidine biosynthesis</keyword>
<dbReference type="PANTHER" id="PTHR21039">
    <property type="entry name" value="HISTIDINOL PHOSPHATASE-RELATED"/>
    <property type="match status" value="1"/>
</dbReference>
<dbReference type="Proteomes" id="UP000013523">
    <property type="component" value="Chromosome"/>
</dbReference>
<dbReference type="InterPro" id="IPR010140">
    <property type="entry name" value="Histidinol_P_phosphatase_HisJ"/>
</dbReference>
<dbReference type="OrthoDB" id="9775255at2"/>
<dbReference type="EC" id="3.1.3.15" evidence="3 8"/>
<dbReference type="UniPathway" id="UPA00031">
    <property type="reaction ID" value="UER00013"/>
</dbReference>
<dbReference type="STRING" id="86416.Clopa_4057"/>
<evidence type="ECO:0000259" key="9">
    <source>
        <dbReference type="Pfam" id="PF02811"/>
    </source>
</evidence>
<evidence type="ECO:0000256" key="5">
    <source>
        <dbReference type="ARBA" id="ARBA00022801"/>
    </source>
</evidence>
<evidence type="ECO:0000256" key="3">
    <source>
        <dbReference type="ARBA" id="ARBA00013085"/>
    </source>
</evidence>
<dbReference type="GO" id="GO:0000105">
    <property type="term" value="P:L-histidine biosynthetic process"/>
    <property type="evidence" value="ECO:0007669"/>
    <property type="project" value="UniProtKB-UniRule"/>
</dbReference>
<feature type="domain" description="PHP" evidence="9">
    <location>
        <begin position="3"/>
        <end position="186"/>
    </location>
</feature>
<dbReference type="GO" id="GO:0004401">
    <property type="term" value="F:histidinol-phosphatase activity"/>
    <property type="evidence" value="ECO:0007669"/>
    <property type="project" value="UniProtKB-UniRule"/>
</dbReference>
<dbReference type="HOGENOM" id="CLU_054611_3_0_9"/>
<evidence type="ECO:0000256" key="6">
    <source>
        <dbReference type="ARBA" id="ARBA00023102"/>
    </source>
</evidence>
<comment type="catalytic activity">
    <reaction evidence="7 8">
        <text>L-histidinol phosphate + H2O = L-histidinol + phosphate</text>
        <dbReference type="Rhea" id="RHEA:14465"/>
        <dbReference type="ChEBI" id="CHEBI:15377"/>
        <dbReference type="ChEBI" id="CHEBI:43474"/>
        <dbReference type="ChEBI" id="CHEBI:57699"/>
        <dbReference type="ChEBI" id="CHEBI:57980"/>
        <dbReference type="EC" id="3.1.3.15"/>
    </reaction>
</comment>
<evidence type="ECO:0000313" key="10">
    <source>
        <dbReference type="EMBL" id="AGK98797.1"/>
    </source>
</evidence>
<dbReference type="PATRIC" id="fig|86416.3.peg.4054"/>
<dbReference type="AlphaFoldDB" id="R4K6I1"/>
<evidence type="ECO:0000256" key="8">
    <source>
        <dbReference type="RuleBase" id="RU366003"/>
    </source>
</evidence>
<evidence type="ECO:0000313" key="11">
    <source>
        <dbReference type="Proteomes" id="UP000013523"/>
    </source>
</evidence>
<gene>
    <name evidence="10" type="ORF">Clopa_4057</name>
</gene>
<name>R4K6I1_CLOPA</name>
<accession>R4K6I1</accession>
<keyword evidence="4 8" id="KW-0028">Amino-acid biosynthesis</keyword>
<dbReference type="eggNOG" id="COG1387">
    <property type="taxonomic scope" value="Bacteria"/>
</dbReference>
<evidence type="ECO:0000256" key="7">
    <source>
        <dbReference type="ARBA" id="ARBA00049158"/>
    </source>
</evidence>
<sequence length="254" mass="30130">MFDTHVHTTFSTDSKLTIDEVIKKSQDENLGIIITEHMDLNFPVAGEFVFDIDKYFEQYSKYRNDRLLLGVELGMRDDCIDENSKIEKSYPFDYVLGSIHFVNRIDIYEKSFYEGKTKKDTYDEYFENMLNNIKTHNYIDSLGHIDYICRYAQYEDKEIYYREYSSIIDEIFNTLIDRNIAIEINTRRLSNKYTARSLIEIYKRFADLKGKYVTIGSDSHSEKSIGNNYKDALEIAELCGLKPVYFKDRKIEYI</sequence>
<keyword evidence="5 8" id="KW-0378">Hydrolase</keyword>
<dbReference type="Pfam" id="PF02811">
    <property type="entry name" value="PHP"/>
    <property type="match status" value="1"/>
</dbReference>
<dbReference type="RefSeq" id="WP_015617072.1">
    <property type="nucleotide sequence ID" value="NC_021182.1"/>
</dbReference>
<dbReference type="GO" id="GO:0005737">
    <property type="term" value="C:cytoplasm"/>
    <property type="evidence" value="ECO:0007669"/>
    <property type="project" value="TreeGrafter"/>
</dbReference>
<evidence type="ECO:0000256" key="2">
    <source>
        <dbReference type="ARBA" id="ARBA00009152"/>
    </source>
</evidence>
<organism evidence="10 11">
    <name type="scientific">Clostridium pasteurianum BC1</name>
    <dbReference type="NCBI Taxonomy" id="86416"/>
    <lineage>
        <taxon>Bacteria</taxon>
        <taxon>Bacillati</taxon>
        <taxon>Bacillota</taxon>
        <taxon>Clostridia</taxon>
        <taxon>Eubacteriales</taxon>
        <taxon>Clostridiaceae</taxon>
        <taxon>Clostridium</taxon>
    </lineage>
</organism>
<dbReference type="InterPro" id="IPR004013">
    <property type="entry name" value="PHP_dom"/>
</dbReference>
<protein>
    <recommendedName>
        <fullName evidence="3 8">Histidinol-phosphatase</fullName>
        <shortName evidence="8">HolPase</shortName>
        <ecNumber evidence="3 8">3.1.3.15</ecNumber>
    </recommendedName>
</protein>
<keyword evidence="11" id="KW-1185">Reference proteome</keyword>
<dbReference type="InterPro" id="IPR016195">
    <property type="entry name" value="Pol/histidinol_Pase-like"/>
</dbReference>
<dbReference type="NCBIfam" id="NF004086">
    <property type="entry name" value="PRK05588.1"/>
    <property type="match status" value="1"/>
</dbReference>
<dbReference type="PANTHER" id="PTHR21039:SF0">
    <property type="entry name" value="HISTIDINOL-PHOSPHATASE"/>
    <property type="match status" value="1"/>
</dbReference>
<dbReference type="Gene3D" id="3.20.20.140">
    <property type="entry name" value="Metal-dependent hydrolases"/>
    <property type="match status" value="1"/>
</dbReference>
<dbReference type="NCBIfam" id="TIGR01856">
    <property type="entry name" value="hisJ_fam"/>
    <property type="match status" value="1"/>
</dbReference>
<dbReference type="SUPFAM" id="SSF89550">
    <property type="entry name" value="PHP domain-like"/>
    <property type="match status" value="1"/>
</dbReference>
<dbReference type="EMBL" id="CP003261">
    <property type="protein sequence ID" value="AGK98797.1"/>
    <property type="molecule type" value="Genomic_DNA"/>
</dbReference>
<proteinExistence type="inferred from homology"/>
<dbReference type="KEGG" id="cpas:Clopa_4057"/>
<evidence type="ECO:0000256" key="4">
    <source>
        <dbReference type="ARBA" id="ARBA00022605"/>
    </source>
</evidence>
<comment type="pathway">
    <text evidence="1 8">Amino-acid biosynthesis; L-histidine biosynthesis; L-histidine from 5-phospho-alpha-D-ribose 1-diphosphate: step 8/9.</text>
</comment>
<comment type="similarity">
    <text evidence="2 8">Belongs to the PHP hydrolase family. HisK subfamily.</text>
</comment>